<dbReference type="eggNOG" id="KOG1972">
    <property type="taxonomic scope" value="Eukaryota"/>
</dbReference>
<dbReference type="InterPro" id="IPR013633">
    <property type="entry name" value="NRDE-2"/>
</dbReference>
<organism evidence="4 5">
    <name type="scientific">Sphaerulina musiva (strain SO2202)</name>
    <name type="common">Poplar stem canker fungus</name>
    <name type="synonym">Septoria musiva</name>
    <dbReference type="NCBI Taxonomy" id="692275"/>
    <lineage>
        <taxon>Eukaryota</taxon>
        <taxon>Fungi</taxon>
        <taxon>Dikarya</taxon>
        <taxon>Ascomycota</taxon>
        <taxon>Pezizomycotina</taxon>
        <taxon>Dothideomycetes</taxon>
        <taxon>Dothideomycetidae</taxon>
        <taxon>Mycosphaerellales</taxon>
        <taxon>Mycosphaerellaceae</taxon>
        <taxon>Sphaerulina</taxon>
    </lineage>
</organism>
<proteinExistence type="inferred from homology"/>
<dbReference type="EMBL" id="KB456261">
    <property type="protein sequence ID" value="EMF15335.1"/>
    <property type="molecule type" value="Genomic_DNA"/>
</dbReference>
<evidence type="ECO:0000256" key="2">
    <source>
        <dbReference type="ARBA" id="ARBA00009265"/>
    </source>
</evidence>
<dbReference type="GeneID" id="27901312"/>
<name>M3DB95_SPHMS</name>
<evidence type="ECO:0000256" key="1">
    <source>
        <dbReference type="ARBA" id="ARBA00004123"/>
    </source>
</evidence>
<sequence>MHLAGRYGHASLYADLLAWLAYLTSDHAIDAALATYGKYARLLSDPAAVVSLELLLQYKARLLSLHIARKAYKPSILRDELDGDLRTCPSNSILLALRSCLADQDRLRELVKVPILARTSQPDIVQWFVKLVQEVRRVGDQAASGATENNIRATFSNAVLLPDSPIKHAPALWMVWLEWEFSRVRVLEQQSKTSALQRVKRVILDGMRYIPWHKGFILRGLECLIANEETSAVVRQEHRQMYDMLVERGLRIRYDIESAS</sequence>
<comment type="subcellular location">
    <subcellularLocation>
        <location evidence="1">Nucleus</location>
    </subcellularLocation>
</comment>
<comment type="similarity">
    <text evidence="2">Belongs to the NRDE2 family.</text>
</comment>
<dbReference type="PANTHER" id="PTHR13471:SF0">
    <property type="entry name" value="NUCLEAR EXOSOME REGULATOR NRDE2"/>
    <property type="match status" value="1"/>
</dbReference>
<dbReference type="OrthoDB" id="297219at2759"/>
<keyword evidence="5" id="KW-1185">Reference proteome</keyword>
<dbReference type="AlphaFoldDB" id="M3DB95"/>
<evidence type="ECO:0000313" key="5">
    <source>
        <dbReference type="Proteomes" id="UP000016931"/>
    </source>
</evidence>
<dbReference type="GO" id="GO:0071013">
    <property type="term" value="C:catalytic step 2 spliceosome"/>
    <property type="evidence" value="ECO:0007669"/>
    <property type="project" value="TreeGrafter"/>
</dbReference>
<evidence type="ECO:0000256" key="3">
    <source>
        <dbReference type="ARBA" id="ARBA00023242"/>
    </source>
</evidence>
<dbReference type="PANTHER" id="PTHR13471">
    <property type="entry name" value="TETRATRICOPEPTIDE-LIKE HELICAL"/>
    <property type="match status" value="1"/>
</dbReference>
<protein>
    <submittedName>
        <fullName evidence="4">Uncharacterized protein</fullName>
    </submittedName>
</protein>
<dbReference type="GO" id="GO:1902369">
    <property type="term" value="P:negative regulation of RNA catabolic process"/>
    <property type="evidence" value="ECO:0007669"/>
    <property type="project" value="TreeGrafter"/>
</dbReference>
<dbReference type="GO" id="GO:0031048">
    <property type="term" value="P:regulatory ncRNA-mediated heterochromatin formation"/>
    <property type="evidence" value="ECO:0007669"/>
    <property type="project" value="TreeGrafter"/>
</dbReference>
<dbReference type="RefSeq" id="XP_016763456.1">
    <property type="nucleotide sequence ID" value="XM_016904175.1"/>
</dbReference>
<reference evidence="4 5" key="1">
    <citation type="journal article" date="2012" name="PLoS Pathog.">
        <title>Diverse lifestyles and strategies of plant pathogenesis encoded in the genomes of eighteen Dothideomycetes fungi.</title>
        <authorList>
            <person name="Ohm R.A."/>
            <person name="Feau N."/>
            <person name="Henrissat B."/>
            <person name="Schoch C.L."/>
            <person name="Horwitz B.A."/>
            <person name="Barry K.W."/>
            <person name="Condon B.J."/>
            <person name="Copeland A.C."/>
            <person name="Dhillon B."/>
            <person name="Glaser F."/>
            <person name="Hesse C.N."/>
            <person name="Kosti I."/>
            <person name="LaButti K."/>
            <person name="Lindquist E.A."/>
            <person name="Lucas S."/>
            <person name="Salamov A.A."/>
            <person name="Bradshaw R.E."/>
            <person name="Ciuffetti L."/>
            <person name="Hamelin R.C."/>
            <person name="Kema G.H.J."/>
            <person name="Lawrence C."/>
            <person name="Scott J.A."/>
            <person name="Spatafora J.W."/>
            <person name="Turgeon B.G."/>
            <person name="de Wit P.J.G.M."/>
            <person name="Zhong S."/>
            <person name="Goodwin S.B."/>
            <person name="Grigoriev I.V."/>
        </authorList>
    </citation>
    <scope>NUCLEOTIDE SEQUENCE [LARGE SCALE GENOMIC DNA]</scope>
    <source>
        <strain evidence="4 5">SO2202</strain>
    </source>
</reference>
<dbReference type="STRING" id="692275.M3DB95"/>
<evidence type="ECO:0000313" key="4">
    <source>
        <dbReference type="EMBL" id="EMF15335.1"/>
    </source>
</evidence>
<gene>
    <name evidence="4" type="ORF">SEPMUDRAFT_147248</name>
</gene>
<accession>M3DB95</accession>
<dbReference type="Proteomes" id="UP000016931">
    <property type="component" value="Unassembled WGS sequence"/>
</dbReference>
<dbReference type="HOGENOM" id="CLU_1070259_0_0_1"/>
<keyword evidence="3" id="KW-0539">Nucleus</keyword>